<accession>A0ABQ1QPH0</accession>
<gene>
    <name evidence="2" type="ORF">GCM10011358_19310</name>
</gene>
<reference evidence="3" key="1">
    <citation type="journal article" date="2019" name="Int. J. Syst. Evol. Microbiol.">
        <title>The Global Catalogue of Microorganisms (GCM) 10K type strain sequencing project: providing services to taxonomists for standard genome sequencing and annotation.</title>
        <authorList>
            <consortium name="The Broad Institute Genomics Platform"/>
            <consortium name="The Broad Institute Genome Sequencing Center for Infectious Disease"/>
            <person name="Wu L."/>
            <person name="Ma J."/>
        </authorList>
    </citation>
    <scope>NUCLEOTIDE SEQUENCE [LARGE SCALE GENOMIC DNA]</scope>
    <source>
        <strain evidence="3">CGMCC 1.12922</strain>
    </source>
</reference>
<keyword evidence="1" id="KW-0472">Membrane</keyword>
<feature type="transmembrane region" description="Helical" evidence="1">
    <location>
        <begin position="117"/>
        <end position="141"/>
    </location>
</feature>
<evidence type="ECO:0000313" key="2">
    <source>
        <dbReference type="EMBL" id="GGD35622.1"/>
    </source>
</evidence>
<keyword evidence="1" id="KW-0812">Transmembrane</keyword>
<dbReference type="EMBL" id="BMGI01000003">
    <property type="protein sequence ID" value="GGD35622.1"/>
    <property type="molecule type" value="Genomic_DNA"/>
</dbReference>
<name>A0ABQ1QPH0_9RHOB</name>
<evidence type="ECO:0000313" key="3">
    <source>
        <dbReference type="Proteomes" id="UP000617355"/>
    </source>
</evidence>
<evidence type="ECO:0000256" key="1">
    <source>
        <dbReference type="SAM" id="Phobius"/>
    </source>
</evidence>
<proteinExistence type="predicted"/>
<feature type="transmembrane region" description="Helical" evidence="1">
    <location>
        <begin position="147"/>
        <end position="167"/>
    </location>
</feature>
<dbReference type="RefSeq" id="WP_188527455.1">
    <property type="nucleotide sequence ID" value="NZ_BMGI01000003.1"/>
</dbReference>
<organism evidence="2 3">
    <name type="scientific">Sinisalibacter lacisalsi</name>
    <dbReference type="NCBI Taxonomy" id="1526570"/>
    <lineage>
        <taxon>Bacteria</taxon>
        <taxon>Pseudomonadati</taxon>
        <taxon>Pseudomonadota</taxon>
        <taxon>Alphaproteobacteria</taxon>
        <taxon>Rhodobacterales</taxon>
        <taxon>Roseobacteraceae</taxon>
        <taxon>Sinisalibacter</taxon>
    </lineage>
</organism>
<keyword evidence="3" id="KW-1185">Reference proteome</keyword>
<comment type="caution">
    <text evidence="2">The sequence shown here is derived from an EMBL/GenBank/DDBJ whole genome shotgun (WGS) entry which is preliminary data.</text>
</comment>
<keyword evidence="1" id="KW-1133">Transmembrane helix</keyword>
<dbReference type="Proteomes" id="UP000617355">
    <property type="component" value="Unassembled WGS sequence"/>
</dbReference>
<protein>
    <submittedName>
        <fullName evidence="2">Uncharacterized protein</fullName>
    </submittedName>
</protein>
<sequence>MTAPRAYAFKPAALRAPIRYELEAEQLRETGGWDITLNEVTAAAFATQVMKGTRFVRLDLWVGETRRSLSYSGAAAGWTADPDARAFLELARDTLDALAGLRPDLDVALGAAGGPRLAMFGIGIAAIVIGGGIFAAALASGVSTDRLIAAAVPMALLATVGALLAFANSPWRKLPVGRPQAVARVIDGLIAKLAAPPPGA</sequence>